<keyword evidence="4 12" id="KW-1003">Cell membrane</keyword>
<dbReference type="RefSeq" id="WP_091643094.1">
    <property type="nucleotide sequence ID" value="NZ_FOEG01000004.1"/>
</dbReference>
<evidence type="ECO:0000256" key="5">
    <source>
        <dbReference type="ARBA" id="ARBA00022519"/>
    </source>
</evidence>
<dbReference type="OrthoDB" id="9810952at2"/>
<evidence type="ECO:0000256" key="6">
    <source>
        <dbReference type="ARBA" id="ARBA00022538"/>
    </source>
</evidence>
<feature type="transmembrane region" description="Helical" evidence="14">
    <location>
        <begin position="237"/>
        <end position="255"/>
    </location>
</feature>
<accession>A0A1H8TBP0</accession>
<evidence type="ECO:0000256" key="8">
    <source>
        <dbReference type="ARBA" id="ARBA00022958"/>
    </source>
</evidence>
<dbReference type="GO" id="GO:0046872">
    <property type="term" value="F:metal ion binding"/>
    <property type="evidence" value="ECO:0007669"/>
    <property type="project" value="UniProtKB-KW"/>
</dbReference>
<comment type="similarity">
    <text evidence="2 12">Belongs to the TrkH potassium transport family.</text>
</comment>
<evidence type="ECO:0000256" key="12">
    <source>
        <dbReference type="PIRNR" id="PIRNR006247"/>
    </source>
</evidence>
<evidence type="ECO:0000256" key="4">
    <source>
        <dbReference type="ARBA" id="ARBA00022475"/>
    </source>
</evidence>
<feature type="transmembrane region" description="Helical" evidence="14">
    <location>
        <begin position="136"/>
        <end position="163"/>
    </location>
</feature>
<feature type="binding site" evidence="13">
    <location>
        <position position="221"/>
    </location>
    <ligand>
        <name>K(+)</name>
        <dbReference type="ChEBI" id="CHEBI:29103"/>
    </ligand>
</feature>
<feature type="binding site" evidence="13">
    <location>
        <position position="436"/>
    </location>
    <ligand>
        <name>K(+)</name>
        <dbReference type="ChEBI" id="CHEBI:29103"/>
    </ligand>
</feature>
<feature type="binding site" evidence="13">
    <location>
        <position position="220"/>
    </location>
    <ligand>
        <name>K(+)</name>
        <dbReference type="ChEBI" id="CHEBI:29103"/>
    </ligand>
</feature>
<keyword evidence="10 12" id="KW-0406">Ion transport</keyword>
<dbReference type="NCBIfam" id="TIGR00933">
    <property type="entry name" value="2a38"/>
    <property type="match status" value="1"/>
</dbReference>
<evidence type="ECO:0000256" key="14">
    <source>
        <dbReference type="SAM" id="Phobius"/>
    </source>
</evidence>
<reference evidence="15 16" key="1">
    <citation type="submission" date="2016-10" db="EMBL/GenBank/DDBJ databases">
        <authorList>
            <person name="de Groot N.N."/>
        </authorList>
    </citation>
    <scope>NUCLEOTIDE SEQUENCE [LARGE SCALE GENOMIC DNA]</scope>
    <source>
        <strain evidence="15 16">CGMCC 1.6291</strain>
    </source>
</reference>
<protein>
    <recommendedName>
        <fullName evidence="12">Trk system potassium uptake protein</fullName>
    </recommendedName>
</protein>
<evidence type="ECO:0000256" key="13">
    <source>
        <dbReference type="PIRSR" id="PIRSR006247-1"/>
    </source>
</evidence>
<keyword evidence="5 12" id="KW-0997">Cell inner membrane</keyword>
<dbReference type="PANTHER" id="PTHR32024:SF2">
    <property type="entry name" value="TRK SYSTEM POTASSIUM UPTAKE PROTEIN TRKG-RELATED"/>
    <property type="match status" value="1"/>
</dbReference>
<organism evidence="15 16">
    <name type="scientific">Aquisalimonas asiatica</name>
    <dbReference type="NCBI Taxonomy" id="406100"/>
    <lineage>
        <taxon>Bacteria</taxon>
        <taxon>Pseudomonadati</taxon>
        <taxon>Pseudomonadota</taxon>
        <taxon>Gammaproteobacteria</taxon>
        <taxon>Chromatiales</taxon>
        <taxon>Ectothiorhodospiraceae</taxon>
        <taxon>Aquisalimonas</taxon>
    </lineage>
</organism>
<dbReference type="InterPro" id="IPR003445">
    <property type="entry name" value="Cat_transpt"/>
</dbReference>
<feature type="transmembrane region" description="Helical" evidence="14">
    <location>
        <begin position="393"/>
        <end position="416"/>
    </location>
</feature>
<keyword evidence="3 12" id="KW-0813">Transport</keyword>
<dbReference type="GO" id="GO:0005886">
    <property type="term" value="C:plasma membrane"/>
    <property type="evidence" value="ECO:0007669"/>
    <property type="project" value="UniProtKB-SubCell"/>
</dbReference>
<feature type="binding site" evidence="13">
    <location>
        <position position="318"/>
    </location>
    <ligand>
        <name>K(+)</name>
        <dbReference type="ChEBI" id="CHEBI:29103"/>
    </ligand>
</feature>
<dbReference type="AlphaFoldDB" id="A0A1H8TBP0"/>
<keyword evidence="13" id="KW-0479">Metal-binding</keyword>
<keyword evidence="16" id="KW-1185">Reference proteome</keyword>
<feature type="transmembrane region" description="Helical" evidence="14">
    <location>
        <begin position="184"/>
        <end position="203"/>
    </location>
</feature>
<keyword evidence="11 12" id="KW-0472">Membrane</keyword>
<evidence type="ECO:0000256" key="9">
    <source>
        <dbReference type="ARBA" id="ARBA00022989"/>
    </source>
</evidence>
<dbReference type="Proteomes" id="UP000199657">
    <property type="component" value="Unassembled WGS sequence"/>
</dbReference>
<dbReference type="PIRSF" id="PIRSF006247">
    <property type="entry name" value="TrkH"/>
    <property type="match status" value="1"/>
</dbReference>
<keyword evidence="9 14" id="KW-1133">Transmembrane helix</keyword>
<dbReference type="InterPro" id="IPR004772">
    <property type="entry name" value="TrkH"/>
</dbReference>
<feature type="binding site" evidence="13">
    <location>
        <position position="319"/>
    </location>
    <ligand>
        <name>K(+)</name>
        <dbReference type="ChEBI" id="CHEBI:29103"/>
    </ligand>
</feature>
<evidence type="ECO:0000256" key="11">
    <source>
        <dbReference type="ARBA" id="ARBA00023136"/>
    </source>
</evidence>
<comment type="subcellular location">
    <subcellularLocation>
        <location evidence="1 12">Cell inner membrane</location>
        <topology evidence="1 12">Multi-pass membrane protein</topology>
    </subcellularLocation>
</comment>
<dbReference type="Pfam" id="PF02386">
    <property type="entry name" value="TrkH"/>
    <property type="match status" value="1"/>
</dbReference>
<evidence type="ECO:0000256" key="1">
    <source>
        <dbReference type="ARBA" id="ARBA00004429"/>
    </source>
</evidence>
<evidence type="ECO:0000256" key="3">
    <source>
        <dbReference type="ARBA" id="ARBA00022448"/>
    </source>
</evidence>
<feature type="binding site" evidence="13">
    <location>
        <position position="111"/>
    </location>
    <ligand>
        <name>K(+)</name>
        <dbReference type="ChEBI" id="CHEBI:29103"/>
    </ligand>
</feature>
<gene>
    <name evidence="15" type="ORF">SAMN04488052_10438</name>
</gene>
<dbReference type="GO" id="GO:0015379">
    <property type="term" value="F:potassium:chloride symporter activity"/>
    <property type="evidence" value="ECO:0007669"/>
    <property type="project" value="InterPro"/>
</dbReference>
<evidence type="ECO:0000313" key="15">
    <source>
        <dbReference type="EMBL" id="SEO88347.1"/>
    </source>
</evidence>
<feature type="binding site" evidence="13">
    <location>
        <position position="112"/>
    </location>
    <ligand>
        <name>K(+)</name>
        <dbReference type="ChEBI" id="CHEBI:29103"/>
    </ligand>
</feature>
<keyword evidence="6 12" id="KW-0633">Potassium transport</keyword>
<dbReference type="EMBL" id="FOEG01000004">
    <property type="protein sequence ID" value="SEO88347.1"/>
    <property type="molecule type" value="Genomic_DNA"/>
</dbReference>
<feature type="transmembrane region" description="Helical" evidence="14">
    <location>
        <begin position="38"/>
        <end position="57"/>
    </location>
</feature>
<feature type="transmembrane region" description="Helical" evidence="14">
    <location>
        <begin position="69"/>
        <end position="90"/>
    </location>
</feature>
<feature type="transmembrane region" description="Helical" evidence="14">
    <location>
        <begin position="276"/>
        <end position="298"/>
    </location>
</feature>
<keyword evidence="8 12" id="KW-0630">Potassium</keyword>
<keyword evidence="7 14" id="KW-0812">Transmembrane</keyword>
<evidence type="ECO:0000313" key="16">
    <source>
        <dbReference type="Proteomes" id="UP000199657"/>
    </source>
</evidence>
<sequence>MHWSAVERILGLLLMLFSLTMLPPAVVALIYGDPGLVPFLVSSLVILFVGALAWLPVRNARHDLRTRDGFLIVVLFWTVLGITGGLPLVLSQNPEIPWTDAVFESLSGLTTTGSTVLTGIDDLPYSIRFYRQQLQWLGGMGIIVLAVAILPMLGVGGMQLYRAETPGPVKDAKLTPRIAGTAKALWYIYLGLTIACATAYWLAGMTPFDAIGHAFSTVAIGGYSTYDGSIGHFDSPLISMICVVFMLIAGINFAMHFTAWRSRSLRHYLQDTETCWFLGILATLSAVTLITLMATSYLGGWGNTWHHAVFQAVSIASTAGFTTTDFAAWPVFLPVMLLMAAFVGGCAMSTGGGIKVVRFVLLLKQGHREIIRLIHPQAQVLVKMGRRAVDERVINAVWGFFAAYIALFALMMLALMGTGLDQVTAFSAVAATITNLGPGLGQVSDHFGEINAAAKWVLMFAMLLGRLEVFTLLVLFTPAFWRR</sequence>
<name>A0A1H8TBP0_9GAMM</name>
<evidence type="ECO:0000256" key="2">
    <source>
        <dbReference type="ARBA" id="ARBA00009137"/>
    </source>
</evidence>
<proteinExistence type="inferred from homology"/>
<evidence type="ECO:0000256" key="7">
    <source>
        <dbReference type="ARBA" id="ARBA00022692"/>
    </source>
</evidence>
<dbReference type="PANTHER" id="PTHR32024">
    <property type="entry name" value="TRK SYSTEM POTASSIUM UPTAKE PROTEIN TRKG-RELATED"/>
    <property type="match status" value="1"/>
</dbReference>
<dbReference type="STRING" id="406100.SAMN04488052_10438"/>
<evidence type="ECO:0000256" key="10">
    <source>
        <dbReference type="ARBA" id="ARBA00023065"/>
    </source>
</evidence>
<comment type="function">
    <text evidence="12">Low-affinity potassium transport system. Interacts with Trk system potassium uptake protein TrkA.</text>
</comment>
<feature type="transmembrane region" description="Helical" evidence="14">
    <location>
        <begin position="331"/>
        <end position="354"/>
    </location>
</feature>
<feature type="binding site" evidence="13">
    <location>
        <position position="435"/>
    </location>
    <ligand>
        <name>K(+)</name>
        <dbReference type="ChEBI" id="CHEBI:29103"/>
    </ligand>
</feature>
<feature type="transmembrane region" description="Helical" evidence="14">
    <location>
        <begin position="456"/>
        <end position="481"/>
    </location>
</feature>